<feature type="transmembrane region" description="Helical" evidence="6">
    <location>
        <begin position="119"/>
        <end position="140"/>
    </location>
</feature>
<evidence type="ECO:0000256" key="4">
    <source>
        <dbReference type="ARBA" id="ARBA00022989"/>
    </source>
</evidence>
<dbReference type="SUPFAM" id="SSF103481">
    <property type="entry name" value="Multidrug resistance efflux transporter EmrE"/>
    <property type="match status" value="2"/>
</dbReference>
<dbReference type="InterPro" id="IPR000620">
    <property type="entry name" value="EamA_dom"/>
</dbReference>
<proteinExistence type="predicted"/>
<feature type="domain" description="EamA" evidence="7">
    <location>
        <begin position="151"/>
        <end position="288"/>
    </location>
</feature>
<feature type="transmembrane region" description="Helical" evidence="6">
    <location>
        <begin position="146"/>
        <end position="168"/>
    </location>
</feature>
<evidence type="ECO:0000313" key="8">
    <source>
        <dbReference type="EMBL" id="OGG21218.1"/>
    </source>
</evidence>
<dbReference type="Proteomes" id="UP000177092">
    <property type="component" value="Unassembled WGS sequence"/>
</dbReference>
<reference evidence="8 9" key="1">
    <citation type="journal article" date="2016" name="Nat. Commun.">
        <title>Thousands of microbial genomes shed light on interconnected biogeochemical processes in an aquifer system.</title>
        <authorList>
            <person name="Anantharaman K."/>
            <person name="Brown C.T."/>
            <person name="Hug L.A."/>
            <person name="Sharon I."/>
            <person name="Castelle C.J."/>
            <person name="Probst A.J."/>
            <person name="Thomas B.C."/>
            <person name="Singh A."/>
            <person name="Wilkins M.J."/>
            <person name="Karaoz U."/>
            <person name="Brodie E.L."/>
            <person name="Williams K.H."/>
            <person name="Hubbard S.S."/>
            <person name="Banfield J.F."/>
        </authorList>
    </citation>
    <scope>NUCLEOTIDE SEQUENCE [LARGE SCALE GENOMIC DNA]</scope>
</reference>
<comment type="caution">
    <text evidence="8">The sequence shown here is derived from an EMBL/GenBank/DDBJ whole genome shotgun (WGS) entry which is preliminary data.</text>
</comment>
<keyword evidence="4 6" id="KW-1133">Transmembrane helix</keyword>
<feature type="transmembrane region" description="Helical" evidence="6">
    <location>
        <begin position="271"/>
        <end position="289"/>
    </location>
</feature>
<comment type="subcellular location">
    <subcellularLocation>
        <location evidence="1">Cell membrane</location>
        <topology evidence="1">Multi-pass membrane protein</topology>
    </subcellularLocation>
</comment>
<keyword evidence="5 6" id="KW-0472">Membrane</keyword>
<evidence type="ECO:0000313" key="9">
    <source>
        <dbReference type="Proteomes" id="UP000177092"/>
    </source>
</evidence>
<evidence type="ECO:0000256" key="3">
    <source>
        <dbReference type="ARBA" id="ARBA00022692"/>
    </source>
</evidence>
<dbReference type="InterPro" id="IPR037185">
    <property type="entry name" value="EmrE-like"/>
</dbReference>
<evidence type="ECO:0000256" key="5">
    <source>
        <dbReference type="ARBA" id="ARBA00023136"/>
    </source>
</evidence>
<protein>
    <recommendedName>
        <fullName evidence="7">EamA domain-containing protein</fullName>
    </recommendedName>
</protein>
<dbReference type="STRING" id="1798384.A3D03_04850"/>
<feature type="transmembrane region" description="Helical" evidence="6">
    <location>
        <begin position="246"/>
        <end position="265"/>
    </location>
</feature>
<dbReference type="Pfam" id="PF00892">
    <property type="entry name" value="EamA"/>
    <property type="match status" value="2"/>
</dbReference>
<dbReference type="AlphaFoldDB" id="A0A1F6A926"/>
<feature type="transmembrane region" description="Helical" evidence="6">
    <location>
        <begin position="216"/>
        <end position="234"/>
    </location>
</feature>
<accession>A0A1F6A926</accession>
<gene>
    <name evidence="8" type="ORF">A3D03_04850</name>
</gene>
<feature type="transmembrane region" description="Helical" evidence="6">
    <location>
        <begin position="67"/>
        <end position="88"/>
    </location>
</feature>
<dbReference type="EMBL" id="MFJN01000026">
    <property type="protein sequence ID" value="OGG21218.1"/>
    <property type="molecule type" value="Genomic_DNA"/>
</dbReference>
<feature type="transmembrane region" description="Helical" evidence="6">
    <location>
        <begin position="36"/>
        <end position="55"/>
    </location>
</feature>
<dbReference type="InterPro" id="IPR050638">
    <property type="entry name" value="AA-Vitamin_Transporters"/>
</dbReference>
<dbReference type="PANTHER" id="PTHR32322:SF18">
    <property type="entry name" value="S-ADENOSYLMETHIONINE_S-ADENOSYLHOMOCYSTEINE TRANSPORTER"/>
    <property type="match status" value="1"/>
</dbReference>
<feature type="transmembrane region" description="Helical" evidence="6">
    <location>
        <begin position="94"/>
        <end position="112"/>
    </location>
</feature>
<feature type="domain" description="EamA" evidence="7">
    <location>
        <begin position="7"/>
        <end position="135"/>
    </location>
</feature>
<dbReference type="PANTHER" id="PTHR32322">
    <property type="entry name" value="INNER MEMBRANE TRANSPORTER"/>
    <property type="match status" value="1"/>
</dbReference>
<organism evidence="8 9">
    <name type="scientific">Candidatus Gottesmanbacteria bacterium RIFCSPHIGHO2_02_FULL_40_13</name>
    <dbReference type="NCBI Taxonomy" id="1798384"/>
    <lineage>
        <taxon>Bacteria</taxon>
        <taxon>Candidatus Gottesmaniibacteriota</taxon>
    </lineage>
</organism>
<dbReference type="GO" id="GO:0005886">
    <property type="term" value="C:plasma membrane"/>
    <property type="evidence" value="ECO:0007669"/>
    <property type="project" value="UniProtKB-SubCell"/>
</dbReference>
<keyword evidence="3 6" id="KW-0812">Transmembrane</keyword>
<evidence type="ECO:0000256" key="6">
    <source>
        <dbReference type="SAM" id="Phobius"/>
    </source>
</evidence>
<evidence type="ECO:0000256" key="2">
    <source>
        <dbReference type="ARBA" id="ARBA00022475"/>
    </source>
</evidence>
<sequence length="297" mass="33339">MKNSTKATFALLGTVLLWSYMVVISRQIVFDIDPVTVLFLRLLIASIFFLPFFIFNHTWKKPHFLKLLLISLGSTTNLTFFILGIKYTTASASQIVYAAMPILIFTYGRLILKEKQTPIKITGIIIGFLGLLLIGFLSAIEKGATITGTLYGNILISIAMLGWTFYLLTSKKISKYFNPIELGSTSILVSFIISTVIFFVNQSLTHSSLILNKGQFFTIFYIGFAGTFLTYLLYQYAVKHSSPLKVSLTSYIQPVTTAFLAILILGEKLTYYFIIGSIFVLLGVFFTSYEKINLSKI</sequence>
<evidence type="ECO:0000256" key="1">
    <source>
        <dbReference type="ARBA" id="ARBA00004651"/>
    </source>
</evidence>
<name>A0A1F6A926_9BACT</name>
<feature type="transmembrane region" description="Helical" evidence="6">
    <location>
        <begin position="180"/>
        <end position="204"/>
    </location>
</feature>
<keyword evidence="2" id="KW-1003">Cell membrane</keyword>
<evidence type="ECO:0000259" key="7">
    <source>
        <dbReference type="Pfam" id="PF00892"/>
    </source>
</evidence>